<evidence type="ECO:0000256" key="6">
    <source>
        <dbReference type="ARBA" id="ARBA00023049"/>
    </source>
</evidence>
<dbReference type="InterPro" id="IPR034005">
    <property type="entry name" value="M3A_DCP"/>
</dbReference>
<gene>
    <name evidence="10" type="ORF">B0A77_13535</name>
</gene>
<dbReference type="OrthoDB" id="9773538at2"/>
<dbReference type="SUPFAM" id="SSF55486">
    <property type="entry name" value="Metalloproteases ('zincins'), catalytic domain"/>
    <property type="match status" value="1"/>
</dbReference>
<keyword evidence="4 7" id="KW-0378">Hydrolase</keyword>
<organism evidence="10 11">
    <name type="scientific">Flavobacterium branchiophilum</name>
    <dbReference type="NCBI Taxonomy" id="55197"/>
    <lineage>
        <taxon>Bacteria</taxon>
        <taxon>Pseudomonadati</taxon>
        <taxon>Bacteroidota</taxon>
        <taxon>Flavobacteriia</taxon>
        <taxon>Flavobacteriales</taxon>
        <taxon>Flavobacteriaceae</taxon>
        <taxon>Flavobacterium</taxon>
    </lineage>
</organism>
<accession>A0A2H3KJH4</accession>
<evidence type="ECO:0000259" key="9">
    <source>
        <dbReference type="Pfam" id="PF01432"/>
    </source>
</evidence>
<feature type="domain" description="Peptidase M3A/M3B catalytic" evidence="9">
    <location>
        <begin position="252"/>
        <end position="700"/>
    </location>
</feature>
<dbReference type="Gene3D" id="1.10.1370.40">
    <property type="match status" value="1"/>
</dbReference>
<dbReference type="Gene3D" id="3.40.390.10">
    <property type="entry name" value="Collagenase (Catalytic Domain)"/>
    <property type="match status" value="1"/>
</dbReference>
<dbReference type="GO" id="GO:0005829">
    <property type="term" value="C:cytosol"/>
    <property type="evidence" value="ECO:0007669"/>
    <property type="project" value="TreeGrafter"/>
</dbReference>
<dbReference type="PANTHER" id="PTHR43660:SF1">
    <property type="entry name" value="DIPEPTIDYL CARBOXYPEPTIDASE"/>
    <property type="match status" value="1"/>
</dbReference>
<dbReference type="AlphaFoldDB" id="A0A2H3KJH4"/>
<dbReference type="InterPro" id="IPR045090">
    <property type="entry name" value="Pept_M3A_M3B"/>
</dbReference>
<evidence type="ECO:0000256" key="2">
    <source>
        <dbReference type="ARBA" id="ARBA00022670"/>
    </source>
</evidence>
<feature type="signal peptide" evidence="8">
    <location>
        <begin position="1"/>
        <end position="20"/>
    </location>
</feature>
<dbReference type="Pfam" id="PF01432">
    <property type="entry name" value="Peptidase_M3"/>
    <property type="match status" value="1"/>
</dbReference>
<evidence type="ECO:0000313" key="10">
    <source>
        <dbReference type="EMBL" id="PDS22408.1"/>
    </source>
</evidence>
<name>A0A2H3KJH4_9FLAO</name>
<dbReference type="InterPro" id="IPR024077">
    <property type="entry name" value="Neurolysin/TOP_dom2"/>
</dbReference>
<evidence type="ECO:0000256" key="8">
    <source>
        <dbReference type="SAM" id="SignalP"/>
    </source>
</evidence>
<evidence type="ECO:0000256" key="7">
    <source>
        <dbReference type="RuleBase" id="RU003435"/>
    </source>
</evidence>
<evidence type="ECO:0000256" key="5">
    <source>
        <dbReference type="ARBA" id="ARBA00022833"/>
    </source>
</evidence>
<feature type="chain" id="PRO_5013931021" evidence="8">
    <location>
        <begin position="21"/>
        <end position="704"/>
    </location>
</feature>
<dbReference type="GO" id="GO:0004180">
    <property type="term" value="F:carboxypeptidase activity"/>
    <property type="evidence" value="ECO:0007669"/>
    <property type="project" value="TreeGrafter"/>
</dbReference>
<dbReference type="Gene3D" id="1.10.1370.10">
    <property type="entry name" value="Neurolysin, domain 3"/>
    <property type="match status" value="1"/>
</dbReference>
<comment type="caution">
    <text evidence="10">The sequence shown here is derived from an EMBL/GenBank/DDBJ whole genome shotgun (WGS) entry which is preliminary data.</text>
</comment>
<keyword evidence="8" id="KW-0732">Signal</keyword>
<evidence type="ECO:0000256" key="3">
    <source>
        <dbReference type="ARBA" id="ARBA00022723"/>
    </source>
</evidence>
<dbReference type="PANTHER" id="PTHR43660">
    <property type="entry name" value="DIPEPTIDYL CARBOXYPEPTIDASE"/>
    <property type="match status" value="1"/>
</dbReference>
<dbReference type="Proteomes" id="UP000220828">
    <property type="component" value="Unassembled WGS sequence"/>
</dbReference>
<comment type="similarity">
    <text evidence="1 7">Belongs to the peptidase M3 family.</text>
</comment>
<protein>
    <submittedName>
        <fullName evidence="10">Peptidase M3</fullName>
    </submittedName>
</protein>
<proteinExistence type="inferred from homology"/>
<dbReference type="FunFam" id="3.40.390.10:FF:000009">
    <property type="entry name" value="Oligopeptidase A"/>
    <property type="match status" value="1"/>
</dbReference>
<keyword evidence="6 7" id="KW-0482">Metalloprotease</keyword>
<dbReference type="InterPro" id="IPR001567">
    <property type="entry name" value="Pept_M3A_M3B_dom"/>
</dbReference>
<evidence type="ECO:0000313" key="11">
    <source>
        <dbReference type="Proteomes" id="UP000220828"/>
    </source>
</evidence>
<dbReference type="EMBL" id="PCMW01000095">
    <property type="protein sequence ID" value="PDS22408.1"/>
    <property type="molecule type" value="Genomic_DNA"/>
</dbReference>
<sequence>MKIKLILLLIVICQAMSVQSQEKKQVMNPFFEAYTTPFQVPPFHLIENEHYKPAILEGIKQQETEIKAIVSNKEQPNFENTILAMENSGKFLSKVRTVFSNMNSANTNDELQALAKELAPKLSAHSDNISLNEALFIRIKSVFDNQKKWKLSKEQAKILDNLYKSFVRSGANLNAAEKEKLREINSKLAVATLKYGQNILSETNSYKLVISEEKELAGLPKSLVESAAADAKAKGLEGKWVFTLANSSVMPFLQYSSNRKLRQEIWNAFQQKANNGNDKDNKELAIQIANLRLEKAKLLGYVTHADYVLEKSMAKNPETAMKLLQDLWTPALEMAKKEAADIAIMMQKDGINEAVQPYDWRYYTEKIRIERFDLDEQELKPYFSLEQTRAGVFTVCQKLYGLHFKELKNVPKYHEDVTVWEVTEKNGNHVGVIYMDFHPRASKRGGAWMTSYREQKTENGKRIAPVVSIVCNFTKPTENAPALLTFDEVSTFFHEFGHALHGLLSNVTFESLAGTSVPRDFVELPSQIMENWASEPEVMKMYAKHYQTGEIIPDVLVQKMQKAGTFDQGFTTVEYLAASLLDMEYHTQKQAITTDAATFERTAMQKIGLIDAIIPRYKSTYFNHIFAGGYSAGYYSYIWSGVLDTDAFEVFKTTSLFNPEKALSFRKNILEKGGTEEPMELYKRFRGTEPSVQPLLKKRGLSKN</sequence>
<dbReference type="GO" id="GO:0004222">
    <property type="term" value="F:metalloendopeptidase activity"/>
    <property type="evidence" value="ECO:0007669"/>
    <property type="project" value="InterPro"/>
</dbReference>
<evidence type="ECO:0000256" key="4">
    <source>
        <dbReference type="ARBA" id="ARBA00022801"/>
    </source>
</evidence>
<dbReference type="GO" id="GO:0006508">
    <property type="term" value="P:proteolysis"/>
    <property type="evidence" value="ECO:0007669"/>
    <property type="project" value="UniProtKB-KW"/>
</dbReference>
<keyword evidence="5 7" id="KW-0862">Zinc</keyword>
<dbReference type="GO" id="GO:0046872">
    <property type="term" value="F:metal ion binding"/>
    <property type="evidence" value="ECO:0007669"/>
    <property type="project" value="UniProtKB-UniRule"/>
</dbReference>
<comment type="cofactor">
    <cofactor evidence="7">
        <name>Zn(2+)</name>
        <dbReference type="ChEBI" id="CHEBI:29105"/>
    </cofactor>
    <text evidence="7">Binds 1 zinc ion.</text>
</comment>
<dbReference type="CDD" id="cd06456">
    <property type="entry name" value="M3A_DCP"/>
    <property type="match status" value="1"/>
</dbReference>
<keyword evidence="2 7" id="KW-0645">Protease</keyword>
<evidence type="ECO:0000256" key="1">
    <source>
        <dbReference type="ARBA" id="ARBA00006040"/>
    </source>
</evidence>
<dbReference type="InterPro" id="IPR024079">
    <property type="entry name" value="MetalloPept_cat_dom_sf"/>
</dbReference>
<reference evidence="10 11" key="1">
    <citation type="submission" date="2017-09" db="EMBL/GenBank/DDBJ databases">
        <title>Whole genomes of Flavobacteriaceae.</title>
        <authorList>
            <person name="Stine C."/>
            <person name="Li C."/>
            <person name="Tadesse D."/>
        </authorList>
    </citation>
    <scope>NUCLEOTIDE SEQUENCE [LARGE SCALE GENOMIC DNA]</scope>
    <source>
        <strain evidence="10 11">ATCC 35036</strain>
    </source>
</reference>
<keyword evidence="3 7" id="KW-0479">Metal-binding</keyword>